<dbReference type="EMBL" id="MTKT01000553">
    <property type="protein sequence ID" value="OWM90263.1"/>
    <property type="molecule type" value="Genomic_DNA"/>
</dbReference>
<evidence type="ECO:0000313" key="2">
    <source>
        <dbReference type="EMBL" id="OWM90263.1"/>
    </source>
</evidence>
<organism evidence="2 3">
    <name type="scientific">Punica granatum</name>
    <name type="common">Pomegranate</name>
    <dbReference type="NCBI Taxonomy" id="22663"/>
    <lineage>
        <taxon>Eukaryota</taxon>
        <taxon>Viridiplantae</taxon>
        <taxon>Streptophyta</taxon>
        <taxon>Embryophyta</taxon>
        <taxon>Tracheophyta</taxon>
        <taxon>Spermatophyta</taxon>
        <taxon>Magnoliopsida</taxon>
        <taxon>eudicotyledons</taxon>
        <taxon>Gunneridae</taxon>
        <taxon>Pentapetalae</taxon>
        <taxon>rosids</taxon>
        <taxon>malvids</taxon>
        <taxon>Myrtales</taxon>
        <taxon>Lythraceae</taxon>
        <taxon>Punica</taxon>
    </lineage>
</organism>
<sequence length="113" mass="11814">MSRKVDRDDLGCAGSASMKVNPDDPGCVGRANRKVKWDDPGDAPVASECGCKAAVLRIGPRGLRLGLSQGRVRIAGGSHTKDNFTAGVIMRLAGGQPRCWGGVDLPKAKVAAW</sequence>
<evidence type="ECO:0000256" key="1">
    <source>
        <dbReference type="SAM" id="MobiDB-lite"/>
    </source>
</evidence>
<dbReference type="Proteomes" id="UP000197138">
    <property type="component" value="Unassembled WGS sequence"/>
</dbReference>
<evidence type="ECO:0000313" key="3">
    <source>
        <dbReference type="Proteomes" id="UP000197138"/>
    </source>
</evidence>
<feature type="compositionally biased region" description="Basic and acidic residues" evidence="1">
    <location>
        <begin position="1"/>
        <end position="10"/>
    </location>
</feature>
<proteinExistence type="predicted"/>
<gene>
    <name evidence="2" type="ORF">CDL15_Pgr006584</name>
</gene>
<feature type="region of interest" description="Disordered" evidence="1">
    <location>
        <begin position="1"/>
        <end position="29"/>
    </location>
</feature>
<comment type="caution">
    <text evidence="2">The sequence shown here is derived from an EMBL/GenBank/DDBJ whole genome shotgun (WGS) entry which is preliminary data.</text>
</comment>
<dbReference type="AlphaFoldDB" id="A0A218XZ25"/>
<accession>A0A218XZ25</accession>
<reference evidence="3" key="1">
    <citation type="journal article" date="2017" name="Plant J.">
        <title>The pomegranate (Punica granatum L.) genome and the genomics of punicalagin biosynthesis.</title>
        <authorList>
            <person name="Qin G."/>
            <person name="Xu C."/>
            <person name="Ming R."/>
            <person name="Tang H."/>
            <person name="Guyot R."/>
            <person name="Kramer E.M."/>
            <person name="Hu Y."/>
            <person name="Yi X."/>
            <person name="Qi Y."/>
            <person name="Xu X."/>
            <person name="Gao Z."/>
            <person name="Pan H."/>
            <person name="Jian J."/>
            <person name="Tian Y."/>
            <person name="Yue Z."/>
            <person name="Xu Y."/>
        </authorList>
    </citation>
    <scope>NUCLEOTIDE SEQUENCE [LARGE SCALE GENOMIC DNA]</scope>
    <source>
        <strain evidence="3">cv. Dabenzi</strain>
    </source>
</reference>
<protein>
    <submittedName>
        <fullName evidence="2">Uncharacterized protein</fullName>
    </submittedName>
</protein>
<name>A0A218XZ25_PUNGR</name>